<gene>
    <name evidence="6" type="ORF">BBK14_18050</name>
</gene>
<sequence>MTVLAQDDGGNVLLAFQRVAEQQATGVAPLPLALVALWRGDDLLLVRDRRRECWELPGGTIEPGETPRQAAVRELREESGYEAEALVFAGLAHFGLAAPSRAAPSRTEYAAVFTGRAGASHPFTPDAEIATITWWDGTRPLPGRVQVMDVALARLSRTAPPPR</sequence>
<evidence type="ECO:0000256" key="3">
    <source>
        <dbReference type="ARBA" id="ARBA00022801"/>
    </source>
</evidence>
<dbReference type="PANTHER" id="PTHR43046:SF14">
    <property type="entry name" value="MUTT_NUDIX FAMILY PROTEIN"/>
    <property type="match status" value="1"/>
</dbReference>
<dbReference type="OrthoDB" id="4458448at2"/>
<dbReference type="AlphaFoldDB" id="A0A1S1Q8K1"/>
<dbReference type="PRINTS" id="PR00502">
    <property type="entry name" value="NUDIXFAMILY"/>
</dbReference>
<protein>
    <recommendedName>
        <fullName evidence="5">Nudix hydrolase domain-containing protein</fullName>
    </recommendedName>
</protein>
<name>A0A1S1Q8K1_9ACTN</name>
<dbReference type="InterPro" id="IPR020476">
    <property type="entry name" value="Nudix_hydrolase"/>
</dbReference>
<dbReference type="InterPro" id="IPR000086">
    <property type="entry name" value="NUDIX_hydrolase_dom"/>
</dbReference>
<dbReference type="PROSITE" id="PS51462">
    <property type="entry name" value="NUDIX"/>
    <property type="match status" value="1"/>
</dbReference>
<dbReference type="Gene3D" id="3.90.79.10">
    <property type="entry name" value="Nucleoside Triphosphate Pyrophosphohydrolase"/>
    <property type="match status" value="1"/>
</dbReference>
<dbReference type="Pfam" id="PF00293">
    <property type="entry name" value="NUDIX"/>
    <property type="match status" value="1"/>
</dbReference>
<feature type="domain" description="Nudix hydrolase" evidence="5">
    <location>
        <begin position="28"/>
        <end position="158"/>
    </location>
</feature>
<dbReference type="InterPro" id="IPR015797">
    <property type="entry name" value="NUDIX_hydrolase-like_dom_sf"/>
</dbReference>
<proteinExistence type="inferred from homology"/>
<dbReference type="PROSITE" id="PS00893">
    <property type="entry name" value="NUDIX_BOX"/>
    <property type="match status" value="1"/>
</dbReference>
<dbReference type="EMBL" id="MAXA01000212">
    <property type="protein sequence ID" value="OHV28534.1"/>
    <property type="molecule type" value="Genomic_DNA"/>
</dbReference>
<organism evidence="6 7">
    <name type="scientific">Parafrankia soli</name>
    <dbReference type="NCBI Taxonomy" id="2599596"/>
    <lineage>
        <taxon>Bacteria</taxon>
        <taxon>Bacillati</taxon>
        <taxon>Actinomycetota</taxon>
        <taxon>Actinomycetes</taxon>
        <taxon>Frankiales</taxon>
        <taxon>Frankiaceae</taxon>
        <taxon>Parafrankia</taxon>
    </lineage>
</organism>
<keyword evidence="7" id="KW-1185">Reference proteome</keyword>
<evidence type="ECO:0000259" key="5">
    <source>
        <dbReference type="PROSITE" id="PS51462"/>
    </source>
</evidence>
<evidence type="ECO:0000256" key="1">
    <source>
        <dbReference type="ARBA" id="ARBA00001946"/>
    </source>
</evidence>
<evidence type="ECO:0000256" key="2">
    <source>
        <dbReference type="ARBA" id="ARBA00005582"/>
    </source>
</evidence>
<dbReference type="InterPro" id="IPR020084">
    <property type="entry name" value="NUDIX_hydrolase_CS"/>
</dbReference>
<comment type="similarity">
    <text evidence="2 4">Belongs to the Nudix hydrolase family.</text>
</comment>
<dbReference type="PANTHER" id="PTHR43046">
    <property type="entry name" value="GDP-MANNOSE MANNOSYL HYDROLASE"/>
    <property type="match status" value="1"/>
</dbReference>
<comment type="cofactor">
    <cofactor evidence="1">
        <name>Mg(2+)</name>
        <dbReference type="ChEBI" id="CHEBI:18420"/>
    </cofactor>
</comment>
<dbReference type="SUPFAM" id="SSF55811">
    <property type="entry name" value="Nudix"/>
    <property type="match status" value="1"/>
</dbReference>
<evidence type="ECO:0000313" key="6">
    <source>
        <dbReference type="EMBL" id="OHV28534.1"/>
    </source>
</evidence>
<comment type="caution">
    <text evidence="6">The sequence shown here is derived from an EMBL/GenBank/DDBJ whole genome shotgun (WGS) entry which is preliminary data.</text>
</comment>
<reference evidence="7" key="1">
    <citation type="submission" date="2016-07" db="EMBL/GenBank/DDBJ databases">
        <title>Frankia sp. NRRL B-16219 Genome sequencing.</title>
        <authorList>
            <person name="Ghodhbane-Gtari F."/>
            <person name="Swanson E."/>
            <person name="Gueddou A."/>
            <person name="Louati M."/>
            <person name="Nouioui I."/>
            <person name="Hezbri K."/>
            <person name="Abebe-Akele F."/>
            <person name="Simpson S."/>
            <person name="Morris K."/>
            <person name="Thomas K."/>
            <person name="Gtari M."/>
            <person name="Tisa L.S."/>
        </authorList>
    </citation>
    <scope>NUCLEOTIDE SEQUENCE [LARGE SCALE GENOMIC DNA]</scope>
    <source>
        <strain evidence="7">NRRL B-16219</strain>
    </source>
</reference>
<evidence type="ECO:0000313" key="7">
    <source>
        <dbReference type="Proteomes" id="UP000179769"/>
    </source>
</evidence>
<keyword evidence="3 4" id="KW-0378">Hydrolase</keyword>
<dbReference type="Proteomes" id="UP000179769">
    <property type="component" value="Unassembled WGS sequence"/>
</dbReference>
<dbReference type="GO" id="GO:0016787">
    <property type="term" value="F:hydrolase activity"/>
    <property type="evidence" value="ECO:0007669"/>
    <property type="project" value="UniProtKB-KW"/>
</dbReference>
<accession>A0A1S1Q8K1</accession>
<evidence type="ECO:0000256" key="4">
    <source>
        <dbReference type="RuleBase" id="RU003476"/>
    </source>
</evidence>
<dbReference type="RefSeq" id="WP_071063426.1">
    <property type="nucleotide sequence ID" value="NZ_MAXA01000212.1"/>
</dbReference>